<sequence length="248" mass="27636">MSRCSAASEAPNCSKTGSNKYVFSNMIVDEDMRLWRNAFEYVLSDNMEDHVDVLPQSVYPMLTEKGNCWVCIRLKLNASSMNILGIERAPPKDEKGMTYLAFIAHLHRVSAAEELLSTTWNNSRIAVNWDLGTIRTPMRRTGSTAQKRIKCPTKTKQCDPNKSTGVSDAVADRARGRKELENKKDDIKMDTCNLMLWPLYPAAMEMEQPKVSPSVDMDADSMGSDCNKINPCAVGDPITALLCVAMSE</sequence>
<reference evidence="3" key="1">
    <citation type="submission" date="2016-06" db="UniProtKB">
        <authorList>
            <consortium name="WormBaseParasite"/>
        </authorList>
    </citation>
    <scope>IDENTIFICATION</scope>
</reference>
<proteinExistence type="predicted"/>
<evidence type="ECO:0000313" key="1">
    <source>
        <dbReference type="EMBL" id="VDP90812.1"/>
    </source>
</evidence>
<name>A0A183B2V5_9TREM</name>
<protein>
    <submittedName>
        <fullName evidence="3">DDE_Tnp_1_7 domain-containing protein</fullName>
    </submittedName>
</protein>
<dbReference type="AlphaFoldDB" id="A0A183B2V5"/>
<gene>
    <name evidence="1" type="ORF">ECPE_LOCUS13540</name>
</gene>
<dbReference type="OrthoDB" id="10412076at2759"/>
<organism evidence="3">
    <name type="scientific">Echinostoma caproni</name>
    <dbReference type="NCBI Taxonomy" id="27848"/>
    <lineage>
        <taxon>Eukaryota</taxon>
        <taxon>Metazoa</taxon>
        <taxon>Spiralia</taxon>
        <taxon>Lophotrochozoa</taxon>
        <taxon>Platyhelminthes</taxon>
        <taxon>Trematoda</taxon>
        <taxon>Digenea</taxon>
        <taxon>Plagiorchiida</taxon>
        <taxon>Echinostomata</taxon>
        <taxon>Echinostomatoidea</taxon>
        <taxon>Echinostomatidae</taxon>
        <taxon>Echinostoma</taxon>
    </lineage>
</organism>
<reference evidence="1 2" key="2">
    <citation type="submission" date="2018-11" db="EMBL/GenBank/DDBJ databases">
        <authorList>
            <consortium name="Pathogen Informatics"/>
        </authorList>
    </citation>
    <scope>NUCLEOTIDE SEQUENCE [LARGE SCALE GENOMIC DNA]</scope>
    <source>
        <strain evidence="1 2">Egypt</strain>
    </source>
</reference>
<dbReference type="EMBL" id="UZAN01055341">
    <property type="protein sequence ID" value="VDP90812.1"/>
    <property type="molecule type" value="Genomic_DNA"/>
</dbReference>
<evidence type="ECO:0000313" key="3">
    <source>
        <dbReference type="WBParaSite" id="ECPE_0001357901-mRNA-1"/>
    </source>
</evidence>
<dbReference type="WBParaSite" id="ECPE_0001357901-mRNA-1">
    <property type="protein sequence ID" value="ECPE_0001357901-mRNA-1"/>
    <property type="gene ID" value="ECPE_0001357901"/>
</dbReference>
<keyword evidence="2" id="KW-1185">Reference proteome</keyword>
<evidence type="ECO:0000313" key="2">
    <source>
        <dbReference type="Proteomes" id="UP000272942"/>
    </source>
</evidence>
<accession>A0A183B2V5</accession>
<dbReference type="Proteomes" id="UP000272942">
    <property type="component" value="Unassembled WGS sequence"/>
</dbReference>